<evidence type="ECO:0000256" key="1">
    <source>
        <dbReference type="SAM" id="Coils"/>
    </source>
</evidence>
<keyword evidence="1" id="KW-0175">Coiled coil</keyword>
<evidence type="ECO:0000313" key="4">
    <source>
        <dbReference type="Proteomes" id="UP001165060"/>
    </source>
</evidence>
<feature type="region of interest" description="Disordered" evidence="2">
    <location>
        <begin position="1"/>
        <end position="68"/>
    </location>
</feature>
<evidence type="ECO:0000256" key="2">
    <source>
        <dbReference type="SAM" id="MobiDB-lite"/>
    </source>
</evidence>
<dbReference type="PANTHER" id="PTHR46518">
    <property type="entry name" value="COILED-COIL DOMAIN-CONTAINING PROTEIN 151"/>
    <property type="match status" value="1"/>
</dbReference>
<keyword evidence="4" id="KW-1185">Reference proteome</keyword>
<protein>
    <submittedName>
        <fullName evidence="3">Uncharacterized protein</fullName>
    </submittedName>
</protein>
<gene>
    <name evidence="3" type="ORF">TeGR_g829</name>
</gene>
<dbReference type="InterPro" id="IPR033192">
    <property type="entry name" value="ODAD3"/>
</dbReference>
<sequence length="635" mass="70271">MTAGTPLAPQSVPNQASTPSGLAPPAGNTPGGRSNKSTYSKRKFKDPAAATAPAAPGGGGLNSPAATAGLKPRKHLNMQAVQSALEENESGVEQMKREVMSFQENELLAAQRELVELRKTHDKLFQDADKADLLHGKVCEELSELERLAGVGGKSSATVALTKAQELATKIERTEADLKNSTEQGLVFNHMIERLKKELLGLQKEDNTKKVRTAQMTHELASSVLQQQQATLELDAEEKKMESLNLRLAKKREQHQSRIAGIRKIIEERVLLLERQDERNKKKEEIMTKADLGVDEEQKLKRMNVIRQLYTTILEKKMTDDEDHLNTLEDTFHRLKNVTGLSNVEEVVEKFMSRTEKNKQLKAVADDLSTRIEALKEENLRSKVQLDELISRTEANAGNREVYQEVDLIDVAVGSATKQCEDSKGRATRLSVTIGELRETIARFLSKVQNKLVSTPNVKQLPEKIHELDINLTEMMKAVSANLAKKESDEGASPSVDVEKTTGGGGGDGGSFAKIAGANLGKIMYHKMMTTEPDQTPRNVRVATKLNTEQLNKHEQRRLLDPNFETNNPPPSAVHMATTSKINNTEDDEEGGHKGVVDRDTVKKLAKLVLGKDAAEKKKIALAAKRLQEKFEQED</sequence>
<dbReference type="PANTHER" id="PTHR46518:SF1">
    <property type="entry name" value="OUTER DYNEIN ARM-DOCKING COMPLEX SUBUNIT 3"/>
    <property type="match status" value="1"/>
</dbReference>
<evidence type="ECO:0000313" key="3">
    <source>
        <dbReference type="EMBL" id="GMI18822.1"/>
    </source>
</evidence>
<feature type="coiled-coil region" evidence="1">
    <location>
        <begin position="358"/>
        <end position="392"/>
    </location>
</feature>
<dbReference type="Proteomes" id="UP001165060">
    <property type="component" value="Unassembled WGS sequence"/>
</dbReference>
<feature type="coiled-coil region" evidence="1">
    <location>
        <begin position="78"/>
        <end position="127"/>
    </location>
</feature>
<organism evidence="3 4">
    <name type="scientific">Tetraparma gracilis</name>
    <dbReference type="NCBI Taxonomy" id="2962635"/>
    <lineage>
        <taxon>Eukaryota</taxon>
        <taxon>Sar</taxon>
        <taxon>Stramenopiles</taxon>
        <taxon>Ochrophyta</taxon>
        <taxon>Bolidophyceae</taxon>
        <taxon>Parmales</taxon>
        <taxon>Triparmaceae</taxon>
        <taxon>Tetraparma</taxon>
    </lineage>
</organism>
<dbReference type="EMBL" id="BRYB01004885">
    <property type="protein sequence ID" value="GMI18822.1"/>
    <property type="molecule type" value="Genomic_DNA"/>
</dbReference>
<name>A0ABQ6M359_9STRA</name>
<reference evidence="3 4" key="1">
    <citation type="journal article" date="2023" name="Commun. Biol.">
        <title>Genome analysis of Parmales, the sister group of diatoms, reveals the evolutionary specialization of diatoms from phago-mixotrophs to photoautotrophs.</title>
        <authorList>
            <person name="Ban H."/>
            <person name="Sato S."/>
            <person name="Yoshikawa S."/>
            <person name="Yamada K."/>
            <person name="Nakamura Y."/>
            <person name="Ichinomiya M."/>
            <person name="Sato N."/>
            <person name="Blanc-Mathieu R."/>
            <person name="Endo H."/>
            <person name="Kuwata A."/>
            <person name="Ogata H."/>
        </authorList>
    </citation>
    <scope>NUCLEOTIDE SEQUENCE [LARGE SCALE GENOMIC DNA]</scope>
</reference>
<feature type="region of interest" description="Disordered" evidence="2">
    <location>
        <begin position="483"/>
        <end position="512"/>
    </location>
</feature>
<comment type="caution">
    <text evidence="3">The sequence shown here is derived from an EMBL/GenBank/DDBJ whole genome shotgun (WGS) entry which is preliminary data.</text>
</comment>
<accession>A0ABQ6M359</accession>
<feature type="coiled-coil region" evidence="1">
    <location>
        <begin position="227"/>
        <end position="254"/>
    </location>
</feature>
<proteinExistence type="predicted"/>
<feature type="compositionally biased region" description="Polar residues" evidence="2">
    <location>
        <begin position="11"/>
        <end position="20"/>
    </location>
</feature>